<evidence type="ECO:0000256" key="5">
    <source>
        <dbReference type="ARBA" id="ARBA00022741"/>
    </source>
</evidence>
<evidence type="ECO:0000256" key="3">
    <source>
        <dbReference type="ARBA" id="ARBA00022553"/>
    </source>
</evidence>
<feature type="transmembrane region" description="Helical" evidence="9">
    <location>
        <begin position="28"/>
        <end position="46"/>
    </location>
</feature>
<evidence type="ECO:0000256" key="4">
    <source>
        <dbReference type="ARBA" id="ARBA00022679"/>
    </source>
</evidence>
<keyword evidence="9" id="KW-1133">Transmembrane helix</keyword>
<evidence type="ECO:0000313" key="11">
    <source>
        <dbReference type="EMBL" id="MFD1221422.1"/>
    </source>
</evidence>
<dbReference type="EMBL" id="JBHTLU010000015">
    <property type="protein sequence ID" value="MFD1221422.1"/>
    <property type="molecule type" value="Genomic_DNA"/>
</dbReference>
<feature type="transmembrane region" description="Helical" evidence="9">
    <location>
        <begin position="79"/>
        <end position="100"/>
    </location>
</feature>
<dbReference type="InterPro" id="IPR004358">
    <property type="entry name" value="Sig_transdc_His_kin-like_C"/>
</dbReference>
<evidence type="ECO:0000256" key="7">
    <source>
        <dbReference type="ARBA" id="ARBA00022840"/>
    </source>
</evidence>
<gene>
    <name evidence="11" type="ORF">ACFQ4B_14945</name>
</gene>
<keyword evidence="9" id="KW-0812">Transmembrane</keyword>
<proteinExistence type="predicted"/>
<evidence type="ECO:0000259" key="10">
    <source>
        <dbReference type="PROSITE" id="PS50109"/>
    </source>
</evidence>
<feature type="transmembrane region" description="Helical" evidence="9">
    <location>
        <begin position="162"/>
        <end position="182"/>
    </location>
</feature>
<keyword evidence="9" id="KW-0472">Membrane</keyword>
<evidence type="ECO:0000256" key="9">
    <source>
        <dbReference type="SAM" id="Phobius"/>
    </source>
</evidence>
<sequence>MIYFTLLFIVCSILLTYRKMNSLSTRFMFGIILGWVISFVSFTLYLSKFNYYYNIIHTFFNFSPGTWNYLVLTKFNANMLIRLLNGGIILFNGSLLCFAVSFTRTSRKRTNANIYAAIALFSVISFVFYDPGVQIWLQDLAVDHAAAEGLSLSTAIHIGEYGFRYAGDALILIAFWMLLNYYMNYPKIRFLKNYALYHILSLIPVVLIHFLLFSWAPKNLVIATYLQGYYNYLQPPIGSYPLTLYVFPYVVFAALAFLLLIVFKYNSIETYHKNQDIQINKSIDTASLGARAFTHALKNHLLAVRSEAEYLKEKHADDEDTSYSLDLMLKSCSAAMESISDAAHKLKSIELNLQPCRLNLPVKEALSLVKQGPHQADIKFVASAEIPAAYIDQQHMAEAIYNIIENALESIDGTPDGAIVIHLGRQDSWGMISITDNGPGMPKEHLDRIFSPFFSTKPSIHNWGIGLSYCHKIVAGHDGKISVDSKLGQGTTFRIYLPVI</sequence>
<keyword evidence="5" id="KW-0547">Nucleotide-binding</keyword>
<dbReference type="EC" id="2.7.13.3" evidence="2"/>
<dbReference type="InterPro" id="IPR036890">
    <property type="entry name" value="HATPase_C_sf"/>
</dbReference>
<comment type="caution">
    <text evidence="11">The sequence shown here is derived from an EMBL/GenBank/DDBJ whole genome shotgun (WGS) entry which is preliminary data.</text>
</comment>
<dbReference type="PANTHER" id="PTHR43065">
    <property type="entry name" value="SENSOR HISTIDINE KINASE"/>
    <property type="match status" value="1"/>
</dbReference>
<keyword evidence="8" id="KW-0902">Two-component regulatory system</keyword>
<dbReference type="InterPro" id="IPR005467">
    <property type="entry name" value="His_kinase_dom"/>
</dbReference>
<dbReference type="CDD" id="cd00075">
    <property type="entry name" value="HATPase"/>
    <property type="match status" value="1"/>
</dbReference>
<accession>A0ABW3ULT4</accession>
<feature type="transmembrane region" description="Helical" evidence="9">
    <location>
        <begin position="194"/>
        <end position="216"/>
    </location>
</feature>
<dbReference type="GO" id="GO:0016301">
    <property type="term" value="F:kinase activity"/>
    <property type="evidence" value="ECO:0007669"/>
    <property type="project" value="UniProtKB-KW"/>
</dbReference>
<feature type="domain" description="Histidine kinase" evidence="10">
    <location>
        <begin position="292"/>
        <end position="500"/>
    </location>
</feature>
<dbReference type="SMART" id="SM00387">
    <property type="entry name" value="HATPase_c"/>
    <property type="match status" value="1"/>
</dbReference>
<dbReference type="Gene3D" id="3.30.565.10">
    <property type="entry name" value="Histidine kinase-like ATPase, C-terminal domain"/>
    <property type="match status" value="1"/>
</dbReference>
<feature type="transmembrane region" description="Helical" evidence="9">
    <location>
        <begin position="112"/>
        <end position="129"/>
    </location>
</feature>
<dbReference type="Pfam" id="PF02518">
    <property type="entry name" value="HATPase_c"/>
    <property type="match status" value="1"/>
</dbReference>
<dbReference type="RefSeq" id="WP_345589691.1">
    <property type="nucleotide sequence ID" value="NZ_BAABJG010000021.1"/>
</dbReference>
<comment type="catalytic activity">
    <reaction evidence="1">
        <text>ATP + protein L-histidine = ADP + protein N-phospho-L-histidine.</text>
        <dbReference type="EC" id="2.7.13.3"/>
    </reaction>
</comment>
<dbReference type="InterPro" id="IPR003594">
    <property type="entry name" value="HATPase_dom"/>
</dbReference>
<evidence type="ECO:0000313" key="12">
    <source>
        <dbReference type="Proteomes" id="UP001597180"/>
    </source>
</evidence>
<organism evidence="11 12">
    <name type="scientific">Paenibacillus vulneris</name>
    <dbReference type="NCBI Taxonomy" id="1133364"/>
    <lineage>
        <taxon>Bacteria</taxon>
        <taxon>Bacillati</taxon>
        <taxon>Bacillota</taxon>
        <taxon>Bacilli</taxon>
        <taxon>Bacillales</taxon>
        <taxon>Paenibacillaceae</taxon>
        <taxon>Paenibacillus</taxon>
    </lineage>
</organism>
<feature type="transmembrane region" description="Helical" evidence="9">
    <location>
        <begin position="242"/>
        <end position="263"/>
    </location>
</feature>
<evidence type="ECO:0000256" key="2">
    <source>
        <dbReference type="ARBA" id="ARBA00012438"/>
    </source>
</evidence>
<keyword evidence="4" id="KW-0808">Transferase</keyword>
<dbReference type="PROSITE" id="PS50109">
    <property type="entry name" value="HIS_KIN"/>
    <property type="match status" value="1"/>
</dbReference>
<protein>
    <recommendedName>
        <fullName evidence="2">histidine kinase</fullName>
        <ecNumber evidence="2">2.7.13.3</ecNumber>
    </recommendedName>
</protein>
<evidence type="ECO:0000256" key="8">
    <source>
        <dbReference type="ARBA" id="ARBA00023012"/>
    </source>
</evidence>
<dbReference type="PANTHER" id="PTHR43065:SF10">
    <property type="entry name" value="PEROXIDE STRESS-ACTIVATED HISTIDINE KINASE MAK3"/>
    <property type="match status" value="1"/>
</dbReference>
<name>A0ABW3ULT4_9BACL</name>
<keyword evidence="7" id="KW-0067">ATP-binding</keyword>
<evidence type="ECO:0000256" key="6">
    <source>
        <dbReference type="ARBA" id="ARBA00022777"/>
    </source>
</evidence>
<evidence type="ECO:0000256" key="1">
    <source>
        <dbReference type="ARBA" id="ARBA00000085"/>
    </source>
</evidence>
<dbReference type="Proteomes" id="UP001597180">
    <property type="component" value="Unassembled WGS sequence"/>
</dbReference>
<reference evidence="12" key="1">
    <citation type="journal article" date="2019" name="Int. J. Syst. Evol. Microbiol.">
        <title>The Global Catalogue of Microorganisms (GCM) 10K type strain sequencing project: providing services to taxonomists for standard genome sequencing and annotation.</title>
        <authorList>
            <consortium name="The Broad Institute Genomics Platform"/>
            <consortium name="The Broad Institute Genome Sequencing Center for Infectious Disease"/>
            <person name="Wu L."/>
            <person name="Ma J."/>
        </authorList>
    </citation>
    <scope>NUCLEOTIDE SEQUENCE [LARGE SCALE GENOMIC DNA]</scope>
    <source>
        <strain evidence="12">CCUG 53270</strain>
    </source>
</reference>
<keyword evidence="6 11" id="KW-0418">Kinase</keyword>
<dbReference type="PRINTS" id="PR00344">
    <property type="entry name" value="BCTRLSENSOR"/>
</dbReference>
<keyword evidence="3" id="KW-0597">Phosphoprotein</keyword>
<keyword evidence="12" id="KW-1185">Reference proteome</keyword>
<dbReference type="SUPFAM" id="SSF55874">
    <property type="entry name" value="ATPase domain of HSP90 chaperone/DNA topoisomerase II/histidine kinase"/>
    <property type="match status" value="1"/>
</dbReference>